<dbReference type="PANTHER" id="PTHR47197:SF3">
    <property type="entry name" value="DIHYDRO-HEME D1 DEHYDROGENASE"/>
    <property type="match status" value="1"/>
</dbReference>
<name>A0A0E3WDH4_MYCLN</name>
<organism evidence="1 2">
    <name type="scientific">Mycobacterium lentiflavum</name>
    <dbReference type="NCBI Taxonomy" id="141349"/>
    <lineage>
        <taxon>Bacteria</taxon>
        <taxon>Bacillati</taxon>
        <taxon>Actinomycetota</taxon>
        <taxon>Actinomycetes</taxon>
        <taxon>Mycobacteriales</taxon>
        <taxon>Mycobacteriaceae</taxon>
        <taxon>Mycobacterium</taxon>
        <taxon>Mycobacterium simiae complex</taxon>
    </lineage>
</organism>
<dbReference type="InterPro" id="IPR051200">
    <property type="entry name" value="Host-pathogen_enzymatic-act"/>
</dbReference>
<dbReference type="SUPFAM" id="SSF51004">
    <property type="entry name" value="C-terminal (heme d1) domain of cytochrome cd1-nitrite reductase"/>
    <property type="match status" value="1"/>
</dbReference>
<dbReference type="InterPro" id="IPR011048">
    <property type="entry name" value="Haem_d1_sf"/>
</dbReference>
<gene>
    <name evidence="1" type="ORF">BN1232_04711</name>
</gene>
<dbReference type="Proteomes" id="UP000199251">
    <property type="component" value="Unassembled WGS sequence"/>
</dbReference>
<protein>
    <submittedName>
        <fullName evidence="1">YVTN family beta-propeller repeat protein</fullName>
    </submittedName>
</protein>
<dbReference type="Gene3D" id="2.130.10.10">
    <property type="entry name" value="YVTN repeat-like/Quinoprotein amine dehydrogenase"/>
    <property type="match status" value="2"/>
</dbReference>
<evidence type="ECO:0000313" key="1">
    <source>
        <dbReference type="EMBL" id="CQD19904.1"/>
    </source>
</evidence>
<proteinExistence type="predicted"/>
<accession>A0A0E3WDH4</accession>
<sequence>MRLSISRRCRITYHGHRCTRMADLDSEGGANVSETNGREAAREIVEMDAAPMAPVAVEIAVGNGPINSIAISRDGSRLVATHYGSDSISVIDTDTFRVVDMVAGVNEPLAIAMGGSGMGRAYVSTASTAYDSIHVIDVSTNEVVASHPLALSVSDLAVDAAGHRVYASRNGNGVAGLAALDTETGKVRAITVADAATTECVRVSADGSRAYVGVNGPAGGRLVVIGTKAQPEQAAARASWRKARDTGAPTRLRVIGTVEIGLPVRDIALSPNGALAYVASWAPEVGVVVDVIDTRTNKITNTRKVGEIGGILTGMTLSADGDRIYLVSDDNVTALCTLTHDVIATLGAGMQPSCAVESPDGNRLYIAGYSGAVSVSAIASATPLAIESAAAVPELSTTGWLVPDLLPHEPVLA</sequence>
<dbReference type="InterPro" id="IPR015943">
    <property type="entry name" value="WD40/YVTN_repeat-like_dom_sf"/>
</dbReference>
<evidence type="ECO:0000313" key="2">
    <source>
        <dbReference type="Proteomes" id="UP000199251"/>
    </source>
</evidence>
<reference evidence="1 2" key="1">
    <citation type="submission" date="2015-03" db="EMBL/GenBank/DDBJ databases">
        <authorList>
            <person name="Urmite Genomes"/>
        </authorList>
    </citation>
    <scope>NUCLEOTIDE SEQUENCE [LARGE SCALE GENOMIC DNA]</scope>
    <source>
        <strain evidence="1 2">CSUR P1491</strain>
    </source>
</reference>
<dbReference type="PANTHER" id="PTHR47197">
    <property type="entry name" value="PROTEIN NIRF"/>
    <property type="match status" value="1"/>
</dbReference>
<dbReference type="STRING" id="141349.BN1232_04711"/>
<dbReference type="EMBL" id="CTEE01000001">
    <property type="protein sequence ID" value="CQD19904.1"/>
    <property type="molecule type" value="Genomic_DNA"/>
</dbReference>
<dbReference type="AlphaFoldDB" id="A0A0E3WDH4"/>